<keyword evidence="2" id="KW-1185">Reference proteome</keyword>
<dbReference type="Proteomes" id="UP001239462">
    <property type="component" value="Unassembled WGS sequence"/>
</dbReference>
<dbReference type="InterPro" id="IPR013396">
    <property type="entry name" value="CRISPR-assoc_prot_Csy4"/>
</dbReference>
<dbReference type="EMBL" id="JASZZN010000005">
    <property type="protein sequence ID" value="MDM4015560.1"/>
    <property type="molecule type" value="Genomic_DNA"/>
</dbReference>
<organism evidence="1 2">
    <name type="scientific">Roseiconus lacunae</name>
    <dbReference type="NCBI Taxonomy" id="2605694"/>
    <lineage>
        <taxon>Bacteria</taxon>
        <taxon>Pseudomonadati</taxon>
        <taxon>Planctomycetota</taxon>
        <taxon>Planctomycetia</taxon>
        <taxon>Pirellulales</taxon>
        <taxon>Pirellulaceae</taxon>
        <taxon>Roseiconus</taxon>
    </lineage>
</organism>
<dbReference type="InterPro" id="IPR042564">
    <property type="entry name" value="CRISPR-Cas6/Csy4_sf"/>
</dbReference>
<proteinExistence type="predicted"/>
<sequence length="222" mass="25549">MSTLVEHHVLASHYCEFTCRGDVEISTGFLMGRLLHALHITMVNATPKHGRCSLGITFPQYRPFEAEDYRRVQPQADSDSSGWPLPPIGSQIRLFARSETELQAIEWSRSMVGLGDYIDRSAPRSTPRTVDRFAAFARRQPKGSPERLMRRAMKRHGIDEAEARRRYANYSIDRCRLPWVDMKSEGSRHQFRLFIERIERPASTDWGFSTYGLSRSVGLPDF</sequence>
<accession>A0ABT7PGF6</accession>
<gene>
    <name evidence="1" type="primary">cas6f</name>
    <name evidence="1" type="ORF">QTN89_08985</name>
</gene>
<name>A0ABT7PGF6_9BACT</name>
<protein>
    <submittedName>
        <fullName evidence="1">Type I-F CRISPR-associated endoribonuclease Cas6/Csy4</fullName>
    </submittedName>
</protein>
<evidence type="ECO:0000313" key="1">
    <source>
        <dbReference type="EMBL" id="MDM4015560.1"/>
    </source>
</evidence>
<dbReference type="Gene3D" id="3.30.70.2540">
    <property type="entry name" value="CRISPR-associated endoribonuclease Cas6/Csy4"/>
    <property type="match status" value="1"/>
</dbReference>
<dbReference type="NCBIfam" id="TIGR02563">
    <property type="entry name" value="cas_Csy4"/>
    <property type="match status" value="1"/>
</dbReference>
<evidence type="ECO:0000313" key="2">
    <source>
        <dbReference type="Proteomes" id="UP001239462"/>
    </source>
</evidence>
<reference evidence="1 2" key="1">
    <citation type="submission" date="2023-06" db="EMBL/GenBank/DDBJ databases">
        <title>Roseiconus lacunae JC819 isolated from Gulf of Mannar region, Tamil Nadu.</title>
        <authorList>
            <person name="Pk S."/>
            <person name="Ch S."/>
            <person name="Ch V.R."/>
        </authorList>
    </citation>
    <scope>NUCLEOTIDE SEQUENCE [LARGE SCALE GENOMIC DNA]</scope>
    <source>
        <strain evidence="1 2">JC819</strain>
    </source>
</reference>
<dbReference type="Pfam" id="PF09618">
    <property type="entry name" value="Cas_Csy4"/>
    <property type="match status" value="1"/>
</dbReference>
<dbReference type="RefSeq" id="WP_289163062.1">
    <property type="nucleotide sequence ID" value="NZ_JASZZN010000005.1"/>
</dbReference>
<comment type="caution">
    <text evidence="1">The sequence shown here is derived from an EMBL/GenBank/DDBJ whole genome shotgun (WGS) entry which is preliminary data.</text>
</comment>